<gene>
    <name evidence="1" type="ORF">I4F81_010877</name>
</gene>
<protein>
    <submittedName>
        <fullName evidence="1">Uncharacterized protein</fullName>
    </submittedName>
</protein>
<comment type="caution">
    <text evidence="1">The sequence shown here is derived from an EMBL/GenBank/DDBJ whole genome shotgun (WGS) entry which is preliminary data.</text>
</comment>
<keyword evidence="2" id="KW-1185">Reference proteome</keyword>
<dbReference type="Proteomes" id="UP000798662">
    <property type="component" value="Chromosome 3"/>
</dbReference>
<evidence type="ECO:0000313" key="2">
    <source>
        <dbReference type="Proteomes" id="UP000798662"/>
    </source>
</evidence>
<dbReference type="EMBL" id="CM020620">
    <property type="protein sequence ID" value="KAK1868388.1"/>
    <property type="molecule type" value="Genomic_DNA"/>
</dbReference>
<sequence length="315" mass="32003">MVALPPPSVTSSSMANVHEGGNKRGQRSHPRRDSGGRRGWATPPRHRRCPPRCLSPATAPPSAGAPASMVGTPPAPRCGGSGQRGRRILGDAAARPQGRRSASRHGALHHHRGSPTARVGLHPQGGVEGGRGATKAAAARCECPPQQRRGQVGAHRSASATTAAITASGNRYSEPGRGPPRPLWGETATSTLLSSPPCPRQPAPATLPCRLPGESGGPLSAAASTSRAMAASPAAAARRAPPWTAASAAVRGSSGWGSGDGKPFASTAAALSPDSACHRAARMAAQAQDSNVRAWGRAGRVPRWRGRRGGEAPAA</sequence>
<organism evidence="1 2">
    <name type="scientific">Pyropia yezoensis</name>
    <name type="common">Susabi-nori</name>
    <name type="synonym">Porphyra yezoensis</name>
    <dbReference type="NCBI Taxonomy" id="2788"/>
    <lineage>
        <taxon>Eukaryota</taxon>
        <taxon>Rhodophyta</taxon>
        <taxon>Bangiophyceae</taxon>
        <taxon>Bangiales</taxon>
        <taxon>Bangiaceae</taxon>
        <taxon>Pyropia</taxon>
    </lineage>
</organism>
<reference evidence="1" key="1">
    <citation type="submission" date="2019-11" db="EMBL/GenBank/DDBJ databases">
        <title>Nori genome reveals adaptations in red seaweeds to the harsh intertidal environment.</title>
        <authorList>
            <person name="Wang D."/>
            <person name="Mao Y."/>
        </authorList>
    </citation>
    <scope>NUCLEOTIDE SEQUENCE</scope>
    <source>
        <tissue evidence="1">Gametophyte</tissue>
    </source>
</reference>
<evidence type="ECO:0000313" key="1">
    <source>
        <dbReference type="EMBL" id="KAK1868388.1"/>
    </source>
</evidence>
<name>A0ACC3CE74_PYRYE</name>
<proteinExistence type="predicted"/>
<accession>A0ACC3CE74</accession>